<feature type="transmembrane region" description="Helical" evidence="1">
    <location>
        <begin position="49"/>
        <end position="71"/>
    </location>
</feature>
<keyword evidence="1" id="KW-0472">Membrane</keyword>
<keyword evidence="1" id="KW-1133">Transmembrane helix</keyword>
<reference evidence="3" key="1">
    <citation type="submission" date="2017-09" db="EMBL/GenBank/DDBJ databases">
        <authorList>
            <person name="Varghese N."/>
            <person name="Submissions S."/>
        </authorList>
    </citation>
    <scope>NUCLEOTIDE SEQUENCE [LARGE SCALE GENOMIC DNA]</scope>
    <source>
        <strain evidence="3">DSM 44270</strain>
    </source>
</reference>
<dbReference type="EMBL" id="OCNK01000001">
    <property type="protein sequence ID" value="SOD94336.1"/>
    <property type="molecule type" value="Genomic_DNA"/>
</dbReference>
<protein>
    <submittedName>
        <fullName evidence="2">Uncharacterized protein</fullName>
    </submittedName>
</protein>
<dbReference type="AlphaFoldDB" id="A0A286GGH6"/>
<keyword evidence="1" id="KW-0812">Transmembrane</keyword>
<gene>
    <name evidence="2" type="ORF">SAMN06272739_0707</name>
</gene>
<name>A0A286GGH6_9ACTN</name>
<sequence>MMADSRPAPERRARALMGVVAASALAYPVLFSAVQLVVAQLFTVDVAAVVVWLGVAVACCVALVAAVRWGAERRVRSAWLLVGLAPPVLFELWLLWPQLAR</sequence>
<evidence type="ECO:0000313" key="3">
    <source>
        <dbReference type="Proteomes" id="UP000219482"/>
    </source>
</evidence>
<accession>A0A286GGH6</accession>
<proteinExistence type="predicted"/>
<evidence type="ECO:0000256" key="1">
    <source>
        <dbReference type="SAM" id="Phobius"/>
    </source>
</evidence>
<keyword evidence="3" id="KW-1185">Reference proteome</keyword>
<feature type="transmembrane region" description="Helical" evidence="1">
    <location>
        <begin position="78"/>
        <end position="96"/>
    </location>
</feature>
<dbReference type="Proteomes" id="UP000219482">
    <property type="component" value="Unassembled WGS sequence"/>
</dbReference>
<organism evidence="2 3">
    <name type="scientific">Blastococcus haudaquaticus</name>
    <dbReference type="NCBI Taxonomy" id="1938745"/>
    <lineage>
        <taxon>Bacteria</taxon>
        <taxon>Bacillati</taxon>
        <taxon>Actinomycetota</taxon>
        <taxon>Actinomycetes</taxon>
        <taxon>Geodermatophilales</taxon>
        <taxon>Geodermatophilaceae</taxon>
        <taxon>Blastococcus</taxon>
    </lineage>
</organism>
<evidence type="ECO:0000313" key="2">
    <source>
        <dbReference type="EMBL" id="SOD94336.1"/>
    </source>
</evidence>